<comment type="similarity">
    <text evidence="1">Belongs to the synembryn family.</text>
</comment>
<gene>
    <name evidence="5" type="ORF">FA14DRAFT_52984</name>
</gene>
<dbReference type="OrthoDB" id="5585685at2759"/>
<evidence type="ECO:0000256" key="2">
    <source>
        <dbReference type="ARBA" id="ARBA00022658"/>
    </source>
</evidence>
<organism evidence="5 6">
    <name type="scientific">Meira miltonrushii</name>
    <dbReference type="NCBI Taxonomy" id="1280837"/>
    <lineage>
        <taxon>Eukaryota</taxon>
        <taxon>Fungi</taxon>
        <taxon>Dikarya</taxon>
        <taxon>Basidiomycota</taxon>
        <taxon>Ustilaginomycotina</taxon>
        <taxon>Exobasidiomycetes</taxon>
        <taxon>Exobasidiales</taxon>
        <taxon>Brachybasidiaceae</taxon>
        <taxon>Meira</taxon>
    </lineage>
</organism>
<feature type="region of interest" description="Disordered" evidence="4">
    <location>
        <begin position="342"/>
        <end position="367"/>
    </location>
</feature>
<dbReference type="PANTHER" id="PTHR12425:SF5">
    <property type="entry name" value="SYNEMBRYN"/>
    <property type="match status" value="1"/>
</dbReference>
<evidence type="ECO:0000256" key="3">
    <source>
        <dbReference type="ARBA" id="ARBA00023186"/>
    </source>
</evidence>
<proteinExistence type="inferred from homology"/>
<evidence type="ECO:0000313" key="6">
    <source>
        <dbReference type="Proteomes" id="UP000245771"/>
    </source>
</evidence>
<dbReference type="GO" id="GO:0005737">
    <property type="term" value="C:cytoplasm"/>
    <property type="evidence" value="ECO:0007669"/>
    <property type="project" value="TreeGrafter"/>
</dbReference>
<dbReference type="SUPFAM" id="SSF48371">
    <property type="entry name" value="ARM repeat"/>
    <property type="match status" value="1"/>
</dbReference>
<evidence type="ECO:0000256" key="4">
    <source>
        <dbReference type="SAM" id="MobiDB-lite"/>
    </source>
</evidence>
<dbReference type="GO" id="GO:0001965">
    <property type="term" value="F:G-protein alpha-subunit binding"/>
    <property type="evidence" value="ECO:0007669"/>
    <property type="project" value="TreeGrafter"/>
</dbReference>
<dbReference type="Proteomes" id="UP000245771">
    <property type="component" value="Unassembled WGS sequence"/>
</dbReference>
<dbReference type="Pfam" id="PF10165">
    <property type="entry name" value="Ric8"/>
    <property type="match status" value="1"/>
</dbReference>
<dbReference type="STRING" id="1280837.A0A316VF63"/>
<sequence length="658" mass="73189">MYTQIDQGGPSTKGDGMEHVVDAYLESPPSTRQSNTSCDTASDPILALFSITPHQFAVIGNVRIKKLARAVLADLASEECKWPTSVRVAAWKTMKEFSRIPASSLALSDEAQVQRLIRVLISFRDRLHSANETSTSKDDSEVEQLDLALRVLNNVLFQQAESRQIFAKSIDGIRCCLDLLENPGTPMIVFLSARLIFYATLSPSNTLREAVQSTQLVEVFTIRLSALLQQPQSSEVEMAEAEILKAFFNVGLHLPRMTETKNGNQAGEEHFDEVLLPFLAPTVRLLADVRRRNGTPELRSPYTNAIAVLLNFPVYPYEETWRTGLLLVAVDDTQHTEMNGKMAKLRSSSGGGSESDRSSTTSAMSRSRKAASAFFRSPFNRQSSQKNVHLPNSESPLLKTLLDMVDTFCKKHFSGKDIDDHHATRNEEEDLQAIGEPALLLLRKLANGSEKFRLIAKSRILPESIDRKIGLDKREDLTGILIRLMGSQNYPRLARASGEALLAICGGRASQMTAEIGYGPCAGFLTNIGQAHAVPESEMKDSSGRPIDPITGKVLPTTEEMVRQDAESGFSQMTEEEKEAEAERLFGLFDRLDKTGIIKVDKSSNPMQKAVDSGRFQEIDEEEDEKKLEEANKEDEELEASVEREMRSYREKQNRTVA</sequence>
<dbReference type="GO" id="GO:0005085">
    <property type="term" value="F:guanyl-nucleotide exchange factor activity"/>
    <property type="evidence" value="ECO:0007669"/>
    <property type="project" value="UniProtKB-KW"/>
</dbReference>
<reference evidence="5 6" key="1">
    <citation type="journal article" date="2018" name="Mol. Biol. Evol.">
        <title>Broad Genomic Sampling Reveals a Smut Pathogenic Ancestry of the Fungal Clade Ustilaginomycotina.</title>
        <authorList>
            <person name="Kijpornyongpan T."/>
            <person name="Mondo S.J."/>
            <person name="Barry K."/>
            <person name="Sandor L."/>
            <person name="Lee J."/>
            <person name="Lipzen A."/>
            <person name="Pangilinan J."/>
            <person name="LaButti K."/>
            <person name="Hainaut M."/>
            <person name="Henrissat B."/>
            <person name="Grigoriev I.V."/>
            <person name="Spatafora J.W."/>
            <person name="Aime M.C."/>
        </authorList>
    </citation>
    <scope>NUCLEOTIDE SEQUENCE [LARGE SCALE GENOMIC DNA]</scope>
    <source>
        <strain evidence="5 6">MCA 3882</strain>
    </source>
</reference>
<evidence type="ECO:0000256" key="1">
    <source>
        <dbReference type="ARBA" id="ARBA00009049"/>
    </source>
</evidence>
<feature type="compositionally biased region" description="Basic and acidic residues" evidence="4">
    <location>
        <begin position="641"/>
        <end position="658"/>
    </location>
</feature>
<keyword evidence="3" id="KW-0143">Chaperone</keyword>
<evidence type="ECO:0000313" key="5">
    <source>
        <dbReference type="EMBL" id="PWN36222.1"/>
    </source>
</evidence>
<keyword evidence="6" id="KW-1185">Reference proteome</keyword>
<dbReference type="InterPro" id="IPR016024">
    <property type="entry name" value="ARM-type_fold"/>
</dbReference>
<dbReference type="RefSeq" id="XP_025356524.1">
    <property type="nucleotide sequence ID" value="XM_025502482.1"/>
</dbReference>
<protein>
    <submittedName>
        <fullName evidence="5">Uncharacterized protein</fullName>
    </submittedName>
</protein>
<dbReference type="InParanoid" id="A0A316VF63"/>
<dbReference type="InterPro" id="IPR019318">
    <property type="entry name" value="Gua_nucleotide_exch_fac_Ric8"/>
</dbReference>
<name>A0A316VF63_9BASI</name>
<dbReference type="AlphaFoldDB" id="A0A316VF63"/>
<dbReference type="GeneID" id="37024263"/>
<feature type="compositionally biased region" description="Low complexity" evidence="4">
    <location>
        <begin position="358"/>
        <end position="367"/>
    </location>
</feature>
<dbReference type="PANTHER" id="PTHR12425">
    <property type="entry name" value="SYNEMBRYN"/>
    <property type="match status" value="1"/>
</dbReference>
<keyword evidence="2" id="KW-0344">Guanine-nucleotide releasing factor</keyword>
<dbReference type="EMBL" id="KZ819603">
    <property type="protein sequence ID" value="PWN36222.1"/>
    <property type="molecule type" value="Genomic_DNA"/>
</dbReference>
<dbReference type="GO" id="GO:0007186">
    <property type="term" value="P:G protein-coupled receptor signaling pathway"/>
    <property type="evidence" value="ECO:0007669"/>
    <property type="project" value="TreeGrafter"/>
</dbReference>
<feature type="region of interest" description="Disordered" evidence="4">
    <location>
        <begin position="603"/>
        <end position="658"/>
    </location>
</feature>
<accession>A0A316VF63</accession>